<organism evidence="1 2">
    <name type="scientific">Succinatimonas hippei (strain DSM 22608 / JCM 16073 / KCTC 15190 / YIT 12066)</name>
    <dbReference type="NCBI Taxonomy" id="762983"/>
    <lineage>
        <taxon>Bacteria</taxon>
        <taxon>Pseudomonadati</taxon>
        <taxon>Pseudomonadota</taxon>
        <taxon>Gammaproteobacteria</taxon>
        <taxon>Aeromonadales</taxon>
        <taxon>Succinivibrionaceae</taxon>
        <taxon>Succinatimonas</taxon>
    </lineage>
</organism>
<dbReference type="EMBL" id="AEVO01000045">
    <property type="protein sequence ID" value="EFY07240.1"/>
    <property type="molecule type" value="Genomic_DNA"/>
</dbReference>
<protein>
    <submittedName>
        <fullName evidence="1">Uncharacterized protein</fullName>
    </submittedName>
</protein>
<keyword evidence="2" id="KW-1185">Reference proteome</keyword>
<dbReference type="AlphaFoldDB" id="E8LJR6"/>
<evidence type="ECO:0000313" key="1">
    <source>
        <dbReference type="EMBL" id="EFY07240.1"/>
    </source>
</evidence>
<gene>
    <name evidence="1" type="ORF">HMPREF9444_00950</name>
</gene>
<accession>E8LJR6</accession>
<reference evidence="1 2" key="1">
    <citation type="submission" date="2011-01" db="EMBL/GenBank/DDBJ databases">
        <authorList>
            <person name="Weinstock G."/>
            <person name="Sodergren E."/>
            <person name="Clifton S."/>
            <person name="Fulton L."/>
            <person name="Fulton B."/>
            <person name="Courtney L."/>
            <person name="Fronick C."/>
            <person name="Harrison M."/>
            <person name="Strong C."/>
            <person name="Farmer C."/>
            <person name="Delahaunty K."/>
            <person name="Markovic C."/>
            <person name="Hall O."/>
            <person name="Minx P."/>
            <person name="Tomlinson C."/>
            <person name="Mitreva M."/>
            <person name="Hou S."/>
            <person name="Chen J."/>
            <person name="Wollam A."/>
            <person name="Pepin K.H."/>
            <person name="Johnson M."/>
            <person name="Bhonagiri V."/>
            <person name="Zhang X."/>
            <person name="Suruliraj S."/>
            <person name="Warren W."/>
            <person name="Chinwalla A."/>
            <person name="Mardis E.R."/>
            <person name="Wilson R.K."/>
        </authorList>
    </citation>
    <scope>NUCLEOTIDE SEQUENCE [LARGE SCALE GENOMIC DNA]</scope>
    <source>
        <strain evidence="2">DSM 22608 / JCM 16073 / KCTC 15190 / YIT 12066</strain>
    </source>
</reference>
<proteinExistence type="predicted"/>
<name>E8LJR6_SUCHY</name>
<dbReference type="HOGENOM" id="CLU_3240531_0_0_6"/>
<sequence length="43" mass="4995">MFNAILSPEMSPFAALPLIAYHWTLLFYKTELKEDIKNLIIVV</sequence>
<comment type="caution">
    <text evidence="1">The sequence shown here is derived from an EMBL/GenBank/DDBJ whole genome shotgun (WGS) entry which is preliminary data.</text>
</comment>
<dbReference type="Proteomes" id="UP000018458">
    <property type="component" value="Unassembled WGS sequence"/>
</dbReference>
<evidence type="ECO:0000313" key="2">
    <source>
        <dbReference type="Proteomes" id="UP000018458"/>
    </source>
</evidence>